<feature type="region of interest" description="Disordered" evidence="2">
    <location>
        <begin position="305"/>
        <end position="393"/>
    </location>
</feature>
<accession>A0AAD5Q852</accession>
<feature type="compositionally biased region" description="Low complexity" evidence="2">
    <location>
        <begin position="471"/>
        <end position="489"/>
    </location>
</feature>
<dbReference type="EMBL" id="JAKCXM010000169">
    <property type="protein sequence ID" value="KAJ0399851.1"/>
    <property type="molecule type" value="Genomic_DNA"/>
</dbReference>
<reference evidence="4" key="1">
    <citation type="submission" date="2021-12" db="EMBL/GenBank/DDBJ databases">
        <title>Prjna785345.</title>
        <authorList>
            <person name="Rujirawat T."/>
            <person name="Krajaejun T."/>
        </authorList>
    </citation>
    <scope>NUCLEOTIDE SEQUENCE</scope>
    <source>
        <strain evidence="4">Pi057C3</strain>
    </source>
</reference>
<gene>
    <name evidence="4" type="ORF">P43SY_000419</name>
</gene>
<evidence type="ECO:0000256" key="3">
    <source>
        <dbReference type="SAM" id="Phobius"/>
    </source>
</evidence>
<feature type="region of interest" description="Disordered" evidence="2">
    <location>
        <begin position="462"/>
        <end position="518"/>
    </location>
</feature>
<dbReference type="PANTHER" id="PTHR13018:SF135">
    <property type="entry name" value="CSC1_OSCA1-LIKE 7TM REGION DOMAIN-CONTAINING PROTEIN"/>
    <property type="match status" value="1"/>
</dbReference>
<feature type="transmembrane region" description="Helical" evidence="3">
    <location>
        <begin position="1296"/>
        <end position="1323"/>
    </location>
</feature>
<dbReference type="GO" id="GO:0005227">
    <property type="term" value="F:calcium-activated cation channel activity"/>
    <property type="evidence" value="ECO:0007669"/>
    <property type="project" value="InterPro"/>
</dbReference>
<feature type="compositionally biased region" description="Low complexity" evidence="2">
    <location>
        <begin position="316"/>
        <end position="352"/>
    </location>
</feature>
<evidence type="ECO:0000313" key="5">
    <source>
        <dbReference type="Proteomes" id="UP001209570"/>
    </source>
</evidence>
<feature type="compositionally biased region" description="Acidic residues" evidence="2">
    <location>
        <begin position="375"/>
        <end position="387"/>
    </location>
</feature>
<comment type="caution">
    <text evidence="4">The sequence shown here is derived from an EMBL/GenBank/DDBJ whole genome shotgun (WGS) entry which is preliminary data.</text>
</comment>
<feature type="transmembrane region" description="Helical" evidence="3">
    <location>
        <begin position="1207"/>
        <end position="1227"/>
    </location>
</feature>
<keyword evidence="3" id="KW-1133">Transmembrane helix</keyword>
<evidence type="ECO:0000256" key="1">
    <source>
        <dbReference type="SAM" id="Coils"/>
    </source>
</evidence>
<feature type="compositionally biased region" description="Low complexity" evidence="2">
    <location>
        <begin position="25"/>
        <end position="45"/>
    </location>
</feature>
<feature type="transmembrane region" description="Helical" evidence="3">
    <location>
        <begin position="602"/>
        <end position="623"/>
    </location>
</feature>
<proteinExistence type="predicted"/>
<feature type="transmembrane region" description="Helical" evidence="3">
    <location>
        <begin position="1248"/>
        <end position="1269"/>
    </location>
</feature>
<evidence type="ECO:0000256" key="2">
    <source>
        <dbReference type="SAM" id="MobiDB-lite"/>
    </source>
</evidence>
<feature type="transmembrane region" description="Helical" evidence="3">
    <location>
        <begin position="682"/>
        <end position="704"/>
    </location>
</feature>
<keyword evidence="5" id="KW-1185">Reference proteome</keyword>
<evidence type="ECO:0008006" key="6">
    <source>
        <dbReference type="Google" id="ProtNLM"/>
    </source>
</evidence>
<feature type="transmembrane region" description="Helical" evidence="3">
    <location>
        <begin position="1017"/>
        <end position="1036"/>
    </location>
</feature>
<dbReference type="Proteomes" id="UP001209570">
    <property type="component" value="Unassembled WGS sequence"/>
</dbReference>
<dbReference type="PANTHER" id="PTHR13018">
    <property type="entry name" value="PROBABLE MEMBRANE PROTEIN DUF221-RELATED"/>
    <property type="match status" value="1"/>
</dbReference>
<organism evidence="4 5">
    <name type="scientific">Pythium insidiosum</name>
    <name type="common">Pythiosis disease agent</name>
    <dbReference type="NCBI Taxonomy" id="114742"/>
    <lineage>
        <taxon>Eukaryota</taxon>
        <taxon>Sar</taxon>
        <taxon>Stramenopiles</taxon>
        <taxon>Oomycota</taxon>
        <taxon>Peronosporomycetes</taxon>
        <taxon>Pythiales</taxon>
        <taxon>Pythiaceae</taxon>
        <taxon>Pythium</taxon>
    </lineage>
</organism>
<name>A0AAD5Q852_PYTIN</name>
<protein>
    <recommendedName>
        <fullName evidence="6">CSC1/OSCA1-like cytosolic domain-containing protein</fullName>
    </recommendedName>
</protein>
<sequence>MSDMDASEIATTVAAAVFSSPSSRLATSQAPSPASSSSPPTSSSSLPPPGFVTSSVMSHANFPTLVAAHFPPPTATLPPVPSPSPSPSPSPAAAALPVLYEGKTQFESVPGDSFHFVVSSDKVETVVALESRKFKQKWECRLDDAAVKRCGPRGVEVPRHAVVAMLGATLEGSDSTHQLKLERDESGGVALTLVLRFAPLFTPTYTFSMTHIQLSKEDVLQAQVLDLQEELATLRLEMSELRALVTRSLQVGGATAATAATAPKTANSQQTSPQQTSFASATAESVGNPSARSNLNARAAEFVFGRPAPTTEHTPDSATPARSRSSSPPVSKMKALSTDSESSVSSVPTPYSFAYVQPQQQPTTPFHGRGVSVETESETETETETESETSTACLTRQLQKPLTRAADLELALLPPPALLYDTSLGSLPTLVVPDDPLTGAIEKPKSPPPSARPDQINLLASSAKSPRDNTAADNEAGATATAAAAEAATAPPPEPSSVAAEPRPLLPPETPTTSAVTPTGVAVTEPAPETADAAPVPVPVPVPPPVASAVSSKDFKAMAKRAHASAKLDRLAGGNKSVFDAQMSDIGALGIGMQLYFMLTKYISVAFLIMGIVSLPTITLNLYGNGVTESMVDPLKLAYASLGNQGVHPDIQSDKDACLPKGDIDCTWTNVTTPFTSDPMTVAWIITVNDVVYSAVFFLFYLLFRYRARQAIDEHMNENLTPAKYAVFVRGLPPDATEKEIHAHFNELYDLTKDEEYFPLWFGCCWSRRRRKVKNSLSRHAVNRSVVTNLEHLAGTTSVTKELYLGSWIAEVSIGHPTGGLLRTFLSMEALTRSIAETQELVRILEADKEAAKTFTGPKKKNPFKPSDEKLLAEASARLAKLHDKLAKKTSKIKALRAPKPVVEPGPADDSKKPKGLAAARQAAKDAKKAAAKTEHAFNWDACECAFVVFNNLESRRRCLQDYRRSTRWLARRWQPKPLRFRNGQFPLRVVPAPEPSNILWENLEVTDRGRFYRRSFTNVVTLLLLLFSCAIISGAQSAQQEVKKKLVAPGFCDWTLPLVFYGNDSFTALPDLEWHLVWDQNATCAPSADGKARYHIAYDNGVVNELHLNRTVPVPAGATPPLRCVDACISETSNRTCSTMPCFDQALKDANEKCEQYPETNILFCFCKDALTASIAQYGFFDGPRQLWETYVPCQTFITDYVTRNVLMYVAAAIVVIVNLLLKSILRGFSVVERHSSESAKASALAVKMFAAQFLNTAIIVLVVNAALNLRGLPLLEDLFKGKFNDFERDWYPSVGMGITTTMLINAVVPQLVLCLQIYVVAPLTPSS</sequence>
<feature type="region of interest" description="Disordered" evidence="2">
    <location>
        <begin position="19"/>
        <end position="50"/>
    </location>
</feature>
<feature type="region of interest" description="Disordered" evidence="2">
    <location>
        <begin position="259"/>
        <end position="291"/>
    </location>
</feature>
<keyword evidence="1" id="KW-0175">Coiled coil</keyword>
<evidence type="ECO:0000313" key="4">
    <source>
        <dbReference type="EMBL" id="KAJ0399851.1"/>
    </source>
</evidence>
<keyword evidence="3" id="KW-0812">Transmembrane</keyword>
<feature type="compositionally biased region" description="Polar residues" evidence="2">
    <location>
        <begin position="267"/>
        <end position="291"/>
    </location>
</feature>
<keyword evidence="3" id="KW-0472">Membrane</keyword>
<dbReference type="GO" id="GO:0005886">
    <property type="term" value="C:plasma membrane"/>
    <property type="evidence" value="ECO:0007669"/>
    <property type="project" value="TreeGrafter"/>
</dbReference>
<dbReference type="InterPro" id="IPR045122">
    <property type="entry name" value="Csc1-like"/>
</dbReference>
<feature type="coiled-coil region" evidence="1">
    <location>
        <begin position="217"/>
        <end position="244"/>
    </location>
</feature>